<dbReference type="Proteomes" id="UP000654075">
    <property type="component" value="Unassembled WGS sequence"/>
</dbReference>
<gene>
    <name evidence="3" type="ORF">PGLA1383_LOCUS51881</name>
</gene>
<dbReference type="EMBL" id="CAJNNV010031489">
    <property type="protein sequence ID" value="CAE8636421.1"/>
    <property type="molecule type" value="Genomic_DNA"/>
</dbReference>
<evidence type="ECO:0000256" key="1">
    <source>
        <dbReference type="SAM" id="Phobius"/>
    </source>
</evidence>
<dbReference type="NCBIfam" id="TIGR01571">
    <property type="entry name" value="A_thal_Cys_rich"/>
    <property type="match status" value="1"/>
</dbReference>
<keyword evidence="1" id="KW-0472">Membrane</keyword>
<feature type="signal peptide" evidence="2">
    <location>
        <begin position="1"/>
        <end position="17"/>
    </location>
</feature>
<feature type="transmembrane region" description="Helical" evidence="1">
    <location>
        <begin position="220"/>
        <end position="236"/>
    </location>
</feature>
<evidence type="ECO:0000313" key="3">
    <source>
        <dbReference type="EMBL" id="CAE8636421.1"/>
    </source>
</evidence>
<keyword evidence="2" id="KW-0732">Signal</keyword>
<dbReference type="InterPro" id="IPR006461">
    <property type="entry name" value="PLAC_motif_containing"/>
</dbReference>
<dbReference type="AlphaFoldDB" id="A0A813HFG7"/>
<comment type="caution">
    <text evidence="3">The sequence shown here is derived from an EMBL/GenBank/DDBJ whole genome shotgun (WGS) entry which is preliminary data.</text>
</comment>
<sequence length="330" mass="35946">MFCLGLVMMASMHPVFPIALWGLDKAGPILLERSGLLGTDVDEPGLSKFQEAELERANGSLVVPRSLQLQQESSGSGTDSLTDEQVTAVVIAVVIWHVIYIAIFFGCSAGCAFGYKCSVTDRRVVPFQVPDEWNLQNNGGDFRFPLLNCFQDCQYCLHSFLCAECRAGDTYQAAGVNSYWTIVLLWTATFALYQACSTGIGILFSIYFPIPQNVADNLSSLSWWLVEGLFACFMAGQRGKLRKTLGGNPDGKFCVDCLSWWFCSCCAIMQESRQVDGAMNTRVECCFNLIQTGTVQGGAQMYGQQPYGNGSAVVGQVVQVPGQGTAEVVV</sequence>
<reference evidence="3" key="1">
    <citation type="submission" date="2021-02" db="EMBL/GenBank/DDBJ databases">
        <authorList>
            <person name="Dougan E. K."/>
            <person name="Rhodes N."/>
            <person name="Thang M."/>
            <person name="Chan C."/>
        </authorList>
    </citation>
    <scope>NUCLEOTIDE SEQUENCE</scope>
</reference>
<evidence type="ECO:0000256" key="2">
    <source>
        <dbReference type="SAM" id="SignalP"/>
    </source>
</evidence>
<name>A0A813HFG7_POLGL</name>
<evidence type="ECO:0000313" key="4">
    <source>
        <dbReference type="Proteomes" id="UP000654075"/>
    </source>
</evidence>
<feature type="transmembrane region" description="Helical" evidence="1">
    <location>
        <begin position="183"/>
        <end position="208"/>
    </location>
</feature>
<proteinExistence type="predicted"/>
<keyword evidence="4" id="KW-1185">Reference proteome</keyword>
<keyword evidence="1" id="KW-0812">Transmembrane</keyword>
<keyword evidence="1" id="KW-1133">Transmembrane helix</keyword>
<dbReference type="Pfam" id="PF04749">
    <property type="entry name" value="PLAC8"/>
    <property type="match status" value="1"/>
</dbReference>
<dbReference type="OrthoDB" id="1045822at2759"/>
<feature type="chain" id="PRO_5032646246" evidence="2">
    <location>
        <begin position="18"/>
        <end position="330"/>
    </location>
</feature>
<accession>A0A813HFG7</accession>
<feature type="transmembrane region" description="Helical" evidence="1">
    <location>
        <begin position="86"/>
        <end position="113"/>
    </location>
</feature>
<organism evidence="3 4">
    <name type="scientific">Polarella glacialis</name>
    <name type="common">Dinoflagellate</name>
    <dbReference type="NCBI Taxonomy" id="89957"/>
    <lineage>
        <taxon>Eukaryota</taxon>
        <taxon>Sar</taxon>
        <taxon>Alveolata</taxon>
        <taxon>Dinophyceae</taxon>
        <taxon>Suessiales</taxon>
        <taxon>Suessiaceae</taxon>
        <taxon>Polarella</taxon>
    </lineage>
</organism>
<protein>
    <submittedName>
        <fullName evidence="3">Uncharacterized protein</fullName>
    </submittedName>
</protein>